<dbReference type="EMBL" id="MU001495">
    <property type="protein sequence ID" value="KAF2448238.1"/>
    <property type="molecule type" value="Genomic_DNA"/>
</dbReference>
<evidence type="ECO:0000313" key="2">
    <source>
        <dbReference type="EMBL" id="KAF2448238.1"/>
    </source>
</evidence>
<dbReference type="Proteomes" id="UP000799764">
    <property type="component" value="Unassembled WGS sequence"/>
</dbReference>
<name>A0A9P4UG74_9PLEO</name>
<evidence type="ECO:0000313" key="3">
    <source>
        <dbReference type="Proteomes" id="UP000799764"/>
    </source>
</evidence>
<dbReference type="OrthoDB" id="3933435at2759"/>
<protein>
    <submittedName>
        <fullName evidence="2">Uncharacterized protein</fullName>
    </submittedName>
</protein>
<gene>
    <name evidence="2" type="ORF">P171DRAFT_481321</name>
</gene>
<feature type="compositionally biased region" description="Polar residues" evidence="1">
    <location>
        <begin position="343"/>
        <end position="352"/>
    </location>
</feature>
<organism evidence="2 3">
    <name type="scientific">Karstenula rhodostoma CBS 690.94</name>
    <dbReference type="NCBI Taxonomy" id="1392251"/>
    <lineage>
        <taxon>Eukaryota</taxon>
        <taxon>Fungi</taxon>
        <taxon>Dikarya</taxon>
        <taxon>Ascomycota</taxon>
        <taxon>Pezizomycotina</taxon>
        <taxon>Dothideomycetes</taxon>
        <taxon>Pleosporomycetidae</taxon>
        <taxon>Pleosporales</taxon>
        <taxon>Massarineae</taxon>
        <taxon>Didymosphaeriaceae</taxon>
        <taxon>Karstenula</taxon>
    </lineage>
</organism>
<feature type="region of interest" description="Disordered" evidence="1">
    <location>
        <begin position="198"/>
        <end position="253"/>
    </location>
</feature>
<proteinExistence type="predicted"/>
<comment type="caution">
    <text evidence="2">The sequence shown here is derived from an EMBL/GenBank/DDBJ whole genome shotgun (WGS) entry which is preliminary data.</text>
</comment>
<reference evidence="2" key="1">
    <citation type="journal article" date="2020" name="Stud. Mycol.">
        <title>101 Dothideomycetes genomes: a test case for predicting lifestyles and emergence of pathogens.</title>
        <authorList>
            <person name="Haridas S."/>
            <person name="Albert R."/>
            <person name="Binder M."/>
            <person name="Bloem J."/>
            <person name="Labutti K."/>
            <person name="Salamov A."/>
            <person name="Andreopoulos B."/>
            <person name="Baker S."/>
            <person name="Barry K."/>
            <person name="Bills G."/>
            <person name="Bluhm B."/>
            <person name="Cannon C."/>
            <person name="Castanera R."/>
            <person name="Culley D."/>
            <person name="Daum C."/>
            <person name="Ezra D."/>
            <person name="Gonzalez J."/>
            <person name="Henrissat B."/>
            <person name="Kuo A."/>
            <person name="Liang C."/>
            <person name="Lipzen A."/>
            <person name="Lutzoni F."/>
            <person name="Magnuson J."/>
            <person name="Mondo S."/>
            <person name="Nolan M."/>
            <person name="Ohm R."/>
            <person name="Pangilinan J."/>
            <person name="Park H.-J."/>
            <person name="Ramirez L."/>
            <person name="Alfaro M."/>
            <person name="Sun H."/>
            <person name="Tritt A."/>
            <person name="Yoshinaga Y."/>
            <person name="Zwiers L.-H."/>
            <person name="Turgeon B."/>
            <person name="Goodwin S."/>
            <person name="Spatafora J."/>
            <person name="Crous P."/>
            <person name="Grigoriev I."/>
        </authorList>
    </citation>
    <scope>NUCLEOTIDE SEQUENCE</scope>
    <source>
        <strain evidence="2">CBS 690.94</strain>
    </source>
</reference>
<feature type="region of interest" description="Disordered" evidence="1">
    <location>
        <begin position="336"/>
        <end position="362"/>
    </location>
</feature>
<keyword evidence="3" id="KW-1185">Reference proteome</keyword>
<evidence type="ECO:0000256" key="1">
    <source>
        <dbReference type="SAM" id="MobiDB-lite"/>
    </source>
</evidence>
<accession>A0A9P4UG74</accession>
<feature type="compositionally biased region" description="Polar residues" evidence="1">
    <location>
        <begin position="206"/>
        <end position="216"/>
    </location>
</feature>
<feature type="compositionally biased region" description="Polar residues" evidence="1">
    <location>
        <begin position="224"/>
        <end position="240"/>
    </location>
</feature>
<dbReference type="AlphaFoldDB" id="A0A9P4UG74"/>
<sequence>MCTVIYYTFGCGHYVTRCQSRCGGTKVKERQDSRRAACTAVGYVTIKRLSTCSKCSRDSWVSRWQTRLEKAKQFHDELVKDKLPGAPKVSELIKELDKTYELELWELRNTIPYEDRAKIRRVGPAKVKWSKLLPSPLTREVQPEEVVMPVITEPVYIEDDDDWVRSTDPMHPIDTNYELVCAGIDDEYLDFLTGEEPGEIAEPKQDNPNPSATSWDWSDEVKGSTDNPESWNPCSNNNGETSDELEPSAGPMTAWGLTAEDTLSSGEIGIDGLLTQEEKQQGQIQEVIKAFWDVVNITDNDDHPPSTTKLAEGTNINTAAFGSGNTSDLQHLWVDGPSETPLPVQSTQDQPQPNAPHRANSTNTKYDAFRRAIPHLKPSTEYYAQWLVECRLEIREMVGPEGAWIPDPAKPM</sequence>